<sequence>MKVQDIVSSIEQMAPLSYQESYDNSGLIVGDSNLKVSGVLICLDVTEAVVEEAIQKGDNLIISHHPILFKGIKSLTGKSYVERTLILAIQHKIAIYASHTNMDAVQGGVSDRICDLIGLKDTRVLVPVQGDLKKLVSFVPEDYAEKVRNAIFQAGAGSIGNYDSCSFNAKGIGTFRGGENANPFVGEKDKLHEESEVRIETIFSGYRTRKVIDALLKSHPYEEVAYDIYPIENENPLVGHGRIGVLEESEDAMIFLNRIKKIFNVGCIRYTNIVNEKISKIAVCGGSGSFLLAQAIKEEADVFITGDFKYHEFFNAEEKLMIADIGHYESEQFTRDIFYELVTKKFPNFAVHISEINSNPINYL</sequence>
<keyword evidence="4 5" id="KW-0479">Metal-binding</keyword>
<dbReference type="FunFam" id="3.40.1390.30:FF:000001">
    <property type="entry name" value="GTP cyclohydrolase 1 type 2"/>
    <property type="match status" value="1"/>
</dbReference>
<evidence type="ECO:0000256" key="1">
    <source>
        <dbReference type="ARBA" id="ARBA00006964"/>
    </source>
</evidence>
<dbReference type="PANTHER" id="PTHR13799">
    <property type="entry name" value="NGG1 INTERACTING FACTOR 3"/>
    <property type="match status" value="1"/>
</dbReference>
<evidence type="ECO:0000256" key="3">
    <source>
        <dbReference type="ARBA" id="ARBA00022112"/>
    </source>
</evidence>
<dbReference type="InterPro" id="IPR002678">
    <property type="entry name" value="DUF34/NIF3"/>
</dbReference>
<gene>
    <name evidence="7" type="ORF">DLK05_14415</name>
</gene>
<feature type="binding site" evidence="6">
    <location>
        <position position="331"/>
    </location>
    <ligand>
        <name>a divalent metal cation</name>
        <dbReference type="ChEBI" id="CHEBI:60240"/>
        <label>1</label>
    </ligand>
</feature>
<dbReference type="Gene3D" id="3.40.1390.30">
    <property type="entry name" value="NIF3 (NGG1p interacting factor 3)-like"/>
    <property type="match status" value="2"/>
</dbReference>
<organism evidence="7 8">
    <name type="scientific">Ancylomarina longa</name>
    <dbReference type="NCBI Taxonomy" id="2487017"/>
    <lineage>
        <taxon>Bacteria</taxon>
        <taxon>Pseudomonadati</taxon>
        <taxon>Bacteroidota</taxon>
        <taxon>Bacteroidia</taxon>
        <taxon>Marinilabiliales</taxon>
        <taxon>Marinifilaceae</taxon>
        <taxon>Ancylomarina</taxon>
    </lineage>
</organism>
<dbReference type="InterPro" id="IPR017221">
    <property type="entry name" value="DUF34/NIF3_bac"/>
</dbReference>
<feature type="binding site" evidence="6">
    <location>
        <position position="65"/>
    </location>
    <ligand>
        <name>a divalent metal cation</name>
        <dbReference type="ChEBI" id="CHEBI:60240"/>
        <label>1</label>
    </ligand>
</feature>
<dbReference type="AlphaFoldDB" id="A0A434AFX0"/>
<dbReference type="InterPro" id="IPR015867">
    <property type="entry name" value="N-reg_PII/ATP_PRibTrfase_C"/>
</dbReference>
<comment type="subunit">
    <text evidence="2">Homohexamer.</text>
</comment>
<accession>A0A434AFX0</accession>
<comment type="similarity">
    <text evidence="1 5">Belongs to the GTP cyclohydrolase I type 2/NIF3 family.</text>
</comment>
<dbReference type="GO" id="GO:0005737">
    <property type="term" value="C:cytoplasm"/>
    <property type="evidence" value="ECO:0007669"/>
    <property type="project" value="TreeGrafter"/>
</dbReference>
<evidence type="ECO:0000313" key="7">
    <source>
        <dbReference type="EMBL" id="RUT73269.1"/>
    </source>
</evidence>
<dbReference type="Gene3D" id="3.30.70.120">
    <property type="match status" value="1"/>
</dbReference>
<feature type="binding site" evidence="6">
    <location>
        <position position="103"/>
    </location>
    <ligand>
        <name>a divalent metal cation</name>
        <dbReference type="ChEBI" id="CHEBI:60240"/>
        <label>1</label>
    </ligand>
</feature>
<evidence type="ECO:0000313" key="8">
    <source>
        <dbReference type="Proteomes" id="UP000282985"/>
    </source>
</evidence>
<dbReference type="GO" id="GO:0046872">
    <property type="term" value="F:metal ion binding"/>
    <property type="evidence" value="ECO:0007669"/>
    <property type="project" value="UniProtKB-UniRule"/>
</dbReference>
<evidence type="ECO:0000256" key="2">
    <source>
        <dbReference type="ARBA" id="ARBA00011643"/>
    </source>
</evidence>
<evidence type="ECO:0000256" key="5">
    <source>
        <dbReference type="PIRNR" id="PIRNR037489"/>
    </source>
</evidence>
<dbReference type="Pfam" id="PF01784">
    <property type="entry name" value="DUF34_NIF3"/>
    <property type="match status" value="1"/>
</dbReference>
<dbReference type="FunFam" id="3.30.70.120:FF:000006">
    <property type="entry name" value="GTP cyclohydrolase 1 type 2 homolog"/>
    <property type="match status" value="1"/>
</dbReference>
<dbReference type="RefSeq" id="WP_127344672.1">
    <property type="nucleotide sequence ID" value="NZ_RJJX01000025.1"/>
</dbReference>
<dbReference type="OrthoDB" id="9792792at2"/>
<dbReference type="PANTHER" id="PTHR13799:SF14">
    <property type="entry name" value="GTP CYCLOHYDROLASE 1 TYPE 2 HOMOLOG"/>
    <property type="match status" value="1"/>
</dbReference>
<comment type="caution">
    <text evidence="7">The sequence shown here is derived from an EMBL/GenBank/DDBJ whole genome shotgun (WGS) entry which is preliminary data.</text>
</comment>
<dbReference type="NCBIfam" id="TIGR00486">
    <property type="entry name" value="YbgI_SA1388"/>
    <property type="match status" value="1"/>
</dbReference>
<dbReference type="InterPro" id="IPR036069">
    <property type="entry name" value="DUF34/NIF3_sf"/>
</dbReference>
<dbReference type="EMBL" id="RJJX01000025">
    <property type="protein sequence ID" value="RUT73269.1"/>
    <property type="molecule type" value="Genomic_DNA"/>
</dbReference>
<feature type="binding site" evidence="6">
    <location>
        <position position="327"/>
    </location>
    <ligand>
        <name>a divalent metal cation</name>
        <dbReference type="ChEBI" id="CHEBI:60240"/>
        <label>1</label>
    </ligand>
</feature>
<proteinExistence type="inferred from homology"/>
<dbReference type="Proteomes" id="UP000282985">
    <property type="component" value="Unassembled WGS sequence"/>
</dbReference>
<name>A0A434AFX0_9BACT</name>
<evidence type="ECO:0000256" key="6">
    <source>
        <dbReference type="PIRSR" id="PIRSR602678-1"/>
    </source>
</evidence>
<dbReference type="PIRSF" id="PIRSF037489">
    <property type="entry name" value="UCP037489_NIF3_YqfO"/>
    <property type="match status" value="1"/>
</dbReference>
<protein>
    <recommendedName>
        <fullName evidence="3 5">GTP cyclohydrolase 1 type 2 homolog</fullName>
    </recommendedName>
</protein>
<reference evidence="7 8" key="1">
    <citation type="submission" date="2018-11" db="EMBL/GenBank/DDBJ databases">
        <title>Parancylomarina longa gen. nov., sp. nov., isolated from sediments of southern Okinawa.</title>
        <authorList>
            <person name="Fu T."/>
        </authorList>
    </citation>
    <scope>NUCLEOTIDE SEQUENCE [LARGE SCALE GENOMIC DNA]</scope>
    <source>
        <strain evidence="7 8">T3-2 S1-C</strain>
    </source>
</reference>
<feature type="binding site" evidence="6">
    <location>
        <position position="64"/>
    </location>
    <ligand>
        <name>a divalent metal cation</name>
        <dbReference type="ChEBI" id="CHEBI:60240"/>
        <label>2</label>
    </ligand>
</feature>
<dbReference type="SUPFAM" id="SSF102705">
    <property type="entry name" value="NIF3 (NGG1p interacting factor 3)-like"/>
    <property type="match status" value="1"/>
</dbReference>
<keyword evidence="8" id="KW-1185">Reference proteome</keyword>
<evidence type="ECO:0000256" key="4">
    <source>
        <dbReference type="ARBA" id="ARBA00022723"/>
    </source>
</evidence>